<proteinExistence type="predicted"/>
<evidence type="ECO:0000256" key="1">
    <source>
        <dbReference type="ARBA" id="ARBA00023015"/>
    </source>
</evidence>
<name>A0ABR7K3S3_9FIRM</name>
<dbReference type="PRINTS" id="PR00034">
    <property type="entry name" value="HTHCRP"/>
</dbReference>
<dbReference type="PANTHER" id="PTHR24567">
    <property type="entry name" value="CRP FAMILY TRANSCRIPTIONAL REGULATORY PROTEIN"/>
    <property type="match status" value="1"/>
</dbReference>
<dbReference type="RefSeq" id="WP_187005813.1">
    <property type="nucleotide sequence ID" value="NZ_JACRWD010000001.1"/>
</dbReference>
<comment type="caution">
    <text evidence="6">The sequence shown here is derived from an EMBL/GenBank/DDBJ whole genome shotgun (WGS) entry which is preliminary data.</text>
</comment>
<feature type="domain" description="HTH crp-type" evidence="5">
    <location>
        <begin position="152"/>
        <end position="218"/>
    </location>
</feature>
<dbReference type="Proteomes" id="UP000611796">
    <property type="component" value="Unassembled WGS sequence"/>
</dbReference>
<evidence type="ECO:0000313" key="6">
    <source>
        <dbReference type="EMBL" id="MBC6003590.1"/>
    </source>
</evidence>
<dbReference type="CDD" id="cd00038">
    <property type="entry name" value="CAP_ED"/>
    <property type="match status" value="1"/>
</dbReference>
<keyword evidence="1" id="KW-0805">Transcription regulation</keyword>
<protein>
    <submittedName>
        <fullName evidence="6">Crp/Fnr family transcriptional regulator</fullName>
    </submittedName>
</protein>
<dbReference type="InterPro" id="IPR036388">
    <property type="entry name" value="WH-like_DNA-bd_sf"/>
</dbReference>
<dbReference type="CDD" id="cd00092">
    <property type="entry name" value="HTH_CRP"/>
    <property type="match status" value="1"/>
</dbReference>
<dbReference type="EMBL" id="JACRWD010000001">
    <property type="protein sequence ID" value="MBC6003590.1"/>
    <property type="molecule type" value="Genomic_DNA"/>
</dbReference>
<dbReference type="InterPro" id="IPR050397">
    <property type="entry name" value="Env_Response_Regulators"/>
</dbReference>
<evidence type="ECO:0000259" key="4">
    <source>
        <dbReference type="PROSITE" id="PS50042"/>
    </source>
</evidence>
<evidence type="ECO:0000259" key="5">
    <source>
        <dbReference type="PROSITE" id="PS51063"/>
    </source>
</evidence>
<keyword evidence="3" id="KW-0804">Transcription</keyword>
<keyword evidence="7" id="KW-1185">Reference proteome</keyword>
<feature type="domain" description="Cyclic nucleotide-binding" evidence="4">
    <location>
        <begin position="16"/>
        <end position="62"/>
    </location>
</feature>
<evidence type="ECO:0000256" key="2">
    <source>
        <dbReference type="ARBA" id="ARBA00023125"/>
    </source>
</evidence>
<gene>
    <name evidence="6" type="ORF">H8891_07225</name>
</gene>
<accession>A0ABR7K3S3</accession>
<dbReference type="PROSITE" id="PS50042">
    <property type="entry name" value="CNMP_BINDING_3"/>
    <property type="match status" value="1"/>
</dbReference>
<dbReference type="SUPFAM" id="SSF51206">
    <property type="entry name" value="cAMP-binding domain-like"/>
    <property type="match status" value="1"/>
</dbReference>
<organism evidence="6 7">
    <name type="scientific">Paeniclostridium hominis</name>
    <dbReference type="NCBI Taxonomy" id="2764329"/>
    <lineage>
        <taxon>Bacteria</taxon>
        <taxon>Bacillati</taxon>
        <taxon>Bacillota</taxon>
        <taxon>Clostridia</taxon>
        <taxon>Peptostreptococcales</taxon>
        <taxon>Peptostreptococcaceae</taxon>
        <taxon>Paeniclostridium</taxon>
    </lineage>
</organism>
<dbReference type="Gene3D" id="1.10.10.10">
    <property type="entry name" value="Winged helix-like DNA-binding domain superfamily/Winged helix DNA-binding domain"/>
    <property type="match status" value="1"/>
</dbReference>
<dbReference type="Pfam" id="PF13545">
    <property type="entry name" value="HTH_Crp_2"/>
    <property type="match status" value="1"/>
</dbReference>
<sequence>MKNINKESYLKNNLPFFKDLSKNEVEKLFSSSYIQNYSKGEFIYSKDKACTGVLLVVNGQLRSFLSSYSGKEITLFRLFDLDICMLSASCVFQNLTCDINLEAERDSSVIIIDSNFFKDLSSKNINVQNFFLNLTQNKLSEVMNVLEQVVFFSLDNRLSNYLINQYYLNNSNDIYITHDSIANDLGSAREVISRMLKRFEKDNLVKLSRGVIKIVDIEKLKLLCK</sequence>
<dbReference type="Gene3D" id="2.60.120.10">
    <property type="entry name" value="Jelly Rolls"/>
    <property type="match status" value="1"/>
</dbReference>
<dbReference type="InterPro" id="IPR012318">
    <property type="entry name" value="HTH_CRP"/>
</dbReference>
<dbReference type="PANTHER" id="PTHR24567:SF26">
    <property type="entry name" value="REGULATORY PROTEIN YEIL"/>
    <property type="match status" value="1"/>
</dbReference>
<keyword evidence="2" id="KW-0238">DNA-binding</keyword>
<dbReference type="SUPFAM" id="SSF46785">
    <property type="entry name" value="Winged helix' DNA-binding domain"/>
    <property type="match status" value="1"/>
</dbReference>
<dbReference type="PROSITE" id="PS51063">
    <property type="entry name" value="HTH_CRP_2"/>
    <property type="match status" value="1"/>
</dbReference>
<dbReference type="SMART" id="SM00419">
    <property type="entry name" value="HTH_CRP"/>
    <property type="match status" value="1"/>
</dbReference>
<dbReference type="InterPro" id="IPR000595">
    <property type="entry name" value="cNMP-bd_dom"/>
</dbReference>
<reference evidence="6 7" key="1">
    <citation type="submission" date="2020-08" db="EMBL/GenBank/DDBJ databases">
        <authorList>
            <person name="Liu C."/>
            <person name="Sun Q."/>
        </authorList>
    </citation>
    <scope>NUCLEOTIDE SEQUENCE [LARGE SCALE GENOMIC DNA]</scope>
    <source>
        <strain evidence="6 7">NSJ-45</strain>
    </source>
</reference>
<evidence type="ECO:0000313" key="7">
    <source>
        <dbReference type="Proteomes" id="UP000611796"/>
    </source>
</evidence>
<dbReference type="Pfam" id="PF00027">
    <property type="entry name" value="cNMP_binding"/>
    <property type="match status" value="1"/>
</dbReference>
<evidence type="ECO:0000256" key="3">
    <source>
        <dbReference type="ARBA" id="ARBA00023163"/>
    </source>
</evidence>
<dbReference type="InterPro" id="IPR018490">
    <property type="entry name" value="cNMP-bd_dom_sf"/>
</dbReference>
<dbReference type="InterPro" id="IPR014710">
    <property type="entry name" value="RmlC-like_jellyroll"/>
</dbReference>
<dbReference type="InterPro" id="IPR036390">
    <property type="entry name" value="WH_DNA-bd_sf"/>
</dbReference>